<dbReference type="InterPro" id="IPR036412">
    <property type="entry name" value="HAD-like_sf"/>
</dbReference>
<evidence type="ECO:0000313" key="1">
    <source>
        <dbReference type="EMBL" id="HIW70394.1"/>
    </source>
</evidence>
<dbReference type="InterPro" id="IPR023198">
    <property type="entry name" value="PGP-like_dom2"/>
</dbReference>
<protein>
    <submittedName>
        <fullName evidence="1">HAD family hydrolase</fullName>
    </submittedName>
</protein>
<dbReference type="GO" id="GO:0008967">
    <property type="term" value="F:phosphoglycolate phosphatase activity"/>
    <property type="evidence" value="ECO:0007669"/>
    <property type="project" value="TreeGrafter"/>
</dbReference>
<dbReference type="GO" id="GO:0005829">
    <property type="term" value="C:cytosol"/>
    <property type="evidence" value="ECO:0007669"/>
    <property type="project" value="TreeGrafter"/>
</dbReference>
<dbReference type="GO" id="GO:0006281">
    <property type="term" value="P:DNA repair"/>
    <property type="evidence" value="ECO:0007669"/>
    <property type="project" value="TreeGrafter"/>
</dbReference>
<dbReference type="PANTHER" id="PTHR43434:SF26">
    <property type="entry name" value="PYROPHOSPHATASE PPAX"/>
    <property type="match status" value="1"/>
</dbReference>
<comment type="caution">
    <text evidence="1">The sequence shown here is derived from an EMBL/GenBank/DDBJ whole genome shotgun (WGS) entry which is preliminary data.</text>
</comment>
<dbReference type="InterPro" id="IPR050155">
    <property type="entry name" value="HAD-like_hydrolase_sf"/>
</dbReference>
<dbReference type="Proteomes" id="UP000886878">
    <property type="component" value="Unassembled WGS sequence"/>
</dbReference>
<dbReference type="Gene3D" id="1.10.150.240">
    <property type="entry name" value="Putative phosphatase, domain 2"/>
    <property type="match status" value="1"/>
</dbReference>
<organism evidence="1 2">
    <name type="scientific">Candidatus Limosilactobacillus merdipullorum</name>
    <dbReference type="NCBI Taxonomy" id="2838653"/>
    <lineage>
        <taxon>Bacteria</taxon>
        <taxon>Bacillati</taxon>
        <taxon>Bacillota</taxon>
        <taxon>Bacilli</taxon>
        <taxon>Lactobacillales</taxon>
        <taxon>Lactobacillaceae</taxon>
        <taxon>Limosilactobacillus</taxon>
    </lineage>
</organism>
<dbReference type="InterPro" id="IPR023214">
    <property type="entry name" value="HAD_sf"/>
</dbReference>
<proteinExistence type="predicted"/>
<dbReference type="Pfam" id="PF13419">
    <property type="entry name" value="HAD_2"/>
    <property type="match status" value="1"/>
</dbReference>
<sequence length="215" mass="24462">MAIKNFIFDIDGTLIDTYDVYMPTLFEVLADYGYHYTPEEEEHYSKEVFGIPGWESLEYIGNIKKDQMQEILDAWDEAAEVKQQDAKVIDGVPEMLEELSNRPGVQLGIVTSKVRDEYENYFHQMFDIAKYFSFAVTASETVKHKPFGDPIVKAMEDSGSKPEESIYVGDTVNDMKAAIDAGTHFAGAIYDSAMPERIKDSEFLLKKPQDLLKVK</sequence>
<gene>
    <name evidence="1" type="ORF">H9876_03300</name>
</gene>
<evidence type="ECO:0000313" key="2">
    <source>
        <dbReference type="Proteomes" id="UP000886878"/>
    </source>
</evidence>
<keyword evidence="1" id="KW-0378">Hydrolase</keyword>
<dbReference type="InterPro" id="IPR041492">
    <property type="entry name" value="HAD_2"/>
</dbReference>
<dbReference type="PANTHER" id="PTHR43434">
    <property type="entry name" value="PHOSPHOGLYCOLATE PHOSPHATASE"/>
    <property type="match status" value="1"/>
</dbReference>
<dbReference type="InterPro" id="IPR006439">
    <property type="entry name" value="HAD-SF_hydro_IA"/>
</dbReference>
<dbReference type="NCBIfam" id="TIGR01549">
    <property type="entry name" value="HAD-SF-IA-v1"/>
    <property type="match status" value="1"/>
</dbReference>
<dbReference type="EMBL" id="DXGK01000064">
    <property type="protein sequence ID" value="HIW70394.1"/>
    <property type="molecule type" value="Genomic_DNA"/>
</dbReference>
<dbReference type="SUPFAM" id="SSF56784">
    <property type="entry name" value="HAD-like"/>
    <property type="match status" value="1"/>
</dbReference>
<accession>A0A9D1U4J0</accession>
<dbReference type="AlphaFoldDB" id="A0A9D1U4J0"/>
<dbReference type="NCBIfam" id="TIGR01509">
    <property type="entry name" value="HAD-SF-IA-v3"/>
    <property type="match status" value="1"/>
</dbReference>
<reference evidence="1" key="1">
    <citation type="journal article" date="2021" name="PeerJ">
        <title>Extensive microbial diversity within the chicken gut microbiome revealed by metagenomics and culture.</title>
        <authorList>
            <person name="Gilroy R."/>
            <person name="Ravi A."/>
            <person name="Getino M."/>
            <person name="Pursley I."/>
            <person name="Horton D.L."/>
            <person name="Alikhan N.F."/>
            <person name="Baker D."/>
            <person name="Gharbi K."/>
            <person name="Hall N."/>
            <person name="Watson M."/>
            <person name="Adriaenssens E.M."/>
            <person name="Foster-Nyarko E."/>
            <person name="Jarju S."/>
            <person name="Secka A."/>
            <person name="Antonio M."/>
            <person name="Oren A."/>
            <person name="Chaudhuri R.R."/>
            <person name="La Ragione R."/>
            <person name="Hildebrand F."/>
            <person name="Pallen M.J."/>
        </authorList>
    </citation>
    <scope>NUCLEOTIDE SEQUENCE</scope>
    <source>
        <strain evidence="1">ChiHejej3B27-2180</strain>
    </source>
</reference>
<dbReference type="SFLD" id="SFLDS00003">
    <property type="entry name" value="Haloacid_Dehalogenase"/>
    <property type="match status" value="1"/>
</dbReference>
<dbReference type="Gene3D" id="3.40.50.1000">
    <property type="entry name" value="HAD superfamily/HAD-like"/>
    <property type="match status" value="1"/>
</dbReference>
<name>A0A9D1U4J0_9LACO</name>
<dbReference type="SFLD" id="SFLDG01129">
    <property type="entry name" value="C1.5:_HAD__Beta-PGM__Phosphata"/>
    <property type="match status" value="1"/>
</dbReference>
<reference evidence="1" key="2">
    <citation type="submission" date="2021-04" db="EMBL/GenBank/DDBJ databases">
        <authorList>
            <person name="Gilroy R."/>
        </authorList>
    </citation>
    <scope>NUCLEOTIDE SEQUENCE</scope>
    <source>
        <strain evidence="1">ChiHejej3B27-2180</strain>
    </source>
</reference>